<organism evidence="7">
    <name type="scientific">Zea mays</name>
    <name type="common">Maize</name>
    <dbReference type="NCBI Taxonomy" id="4577"/>
    <lineage>
        <taxon>Eukaryota</taxon>
        <taxon>Viridiplantae</taxon>
        <taxon>Streptophyta</taxon>
        <taxon>Embryophyta</taxon>
        <taxon>Tracheophyta</taxon>
        <taxon>Spermatophyta</taxon>
        <taxon>Magnoliopsida</taxon>
        <taxon>Liliopsida</taxon>
        <taxon>Poales</taxon>
        <taxon>Poaceae</taxon>
        <taxon>PACMAD clade</taxon>
        <taxon>Panicoideae</taxon>
        <taxon>Andropogonodae</taxon>
        <taxon>Andropogoneae</taxon>
        <taxon>Tripsacinae</taxon>
        <taxon>Zea</taxon>
    </lineage>
</organism>
<dbReference type="OMA" id="THRHNFK"/>
<name>A0A1D6QKU3_MAIZE</name>
<dbReference type="InterPro" id="IPR036259">
    <property type="entry name" value="MFS_trans_sf"/>
</dbReference>
<evidence type="ECO:0000256" key="3">
    <source>
        <dbReference type="ARBA" id="ARBA00022448"/>
    </source>
</evidence>
<dbReference type="InParanoid" id="A0A1D6QKU3"/>
<keyword evidence="4" id="KW-0812">Transmembrane</keyword>
<dbReference type="EMBL" id="CM000780">
    <property type="protein sequence ID" value="AQK58331.1"/>
    <property type="molecule type" value="Genomic_DNA"/>
</dbReference>
<evidence type="ECO:0000256" key="4">
    <source>
        <dbReference type="ARBA" id="ARBA00022692"/>
    </source>
</evidence>
<evidence type="ECO:0000256" key="2">
    <source>
        <dbReference type="ARBA" id="ARBA00007015"/>
    </source>
</evidence>
<dbReference type="PANTHER" id="PTHR31585">
    <property type="entry name" value="FOLATE-BIOPTERIN TRANSPORTER 1, CHLOROPLASTIC"/>
    <property type="match status" value="1"/>
</dbReference>
<protein>
    <submittedName>
        <fullName evidence="7">Putative folate-biopterin transporter 6</fullName>
    </submittedName>
</protein>
<keyword evidence="6" id="KW-0472">Membrane</keyword>
<comment type="similarity">
    <text evidence="2">Belongs to the major facilitator superfamily. Folate-biopterin transporter (TC 2.A.71) family.</text>
</comment>
<dbReference type="PANTHER" id="PTHR31585:SF44">
    <property type="entry name" value="FOLATE-BIOPTERIN TRANSPORTER 6-RELATED"/>
    <property type="match status" value="1"/>
</dbReference>
<evidence type="ECO:0000256" key="5">
    <source>
        <dbReference type="ARBA" id="ARBA00022989"/>
    </source>
</evidence>
<dbReference type="AlphaFoldDB" id="A0A1D6QKU3"/>
<proteinExistence type="inferred from homology"/>
<keyword evidence="5" id="KW-1133">Transmembrane helix</keyword>
<evidence type="ECO:0000313" key="7">
    <source>
        <dbReference type="EMBL" id="AQK58331.1"/>
    </source>
</evidence>
<accession>A0A1D6QKU3</accession>
<gene>
    <name evidence="7" type="ORF">ZEAMMB73_Zm00001d052907</name>
</gene>
<evidence type="ECO:0000256" key="1">
    <source>
        <dbReference type="ARBA" id="ARBA00004141"/>
    </source>
</evidence>
<sequence>MVGMLGTVSAAIVAVTIGLPMSSVVLCLMGILTAVAIADVTIDASIAKNSIDKPTLAPDMQSLCAFSSSLGALVGYATSGLFVHHLGAQGALGVMAIPPTTVVFLGFFIYELKTHRHNFKEKK</sequence>
<dbReference type="InterPro" id="IPR039309">
    <property type="entry name" value="BT1"/>
</dbReference>
<dbReference type="SUPFAM" id="SSF103473">
    <property type="entry name" value="MFS general substrate transporter"/>
    <property type="match status" value="1"/>
</dbReference>
<keyword evidence="3" id="KW-0813">Transport</keyword>
<dbReference type="GO" id="GO:0016020">
    <property type="term" value="C:membrane"/>
    <property type="evidence" value="ECO:0007669"/>
    <property type="project" value="UniProtKB-SubCell"/>
</dbReference>
<comment type="subcellular location">
    <subcellularLocation>
        <location evidence="1">Membrane</location>
        <topology evidence="1">Multi-pass membrane protein</topology>
    </subcellularLocation>
</comment>
<dbReference type="Gene3D" id="1.20.1250.20">
    <property type="entry name" value="MFS general substrate transporter like domains"/>
    <property type="match status" value="1"/>
</dbReference>
<reference evidence="7" key="1">
    <citation type="submission" date="2015-12" db="EMBL/GenBank/DDBJ databases">
        <title>Update maize B73 reference genome by single molecule sequencing technologies.</title>
        <authorList>
            <consortium name="Maize Genome Sequencing Project"/>
            <person name="Ware D."/>
        </authorList>
    </citation>
    <scope>NUCLEOTIDE SEQUENCE</scope>
    <source>
        <tissue evidence="7">Seedling</tissue>
    </source>
</reference>
<evidence type="ECO:0000256" key="6">
    <source>
        <dbReference type="ARBA" id="ARBA00023136"/>
    </source>
</evidence>
<dbReference type="ExpressionAtlas" id="A0A1D6QKU3">
    <property type="expression patterns" value="baseline and differential"/>
</dbReference>
<dbReference type="Pfam" id="PF03092">
    <property type="entry name" value="BT1"/>
    <property type="match status" value="1"/>
</dbReference>